<evidence type="ECO:0000313" key="2">
    <source>
        <dbReference type="EMBL" id="MFD1018798.1"/>
    </source>
</evidence>
<keyword evidence="1" id="KW-0812">Transmembrane</keyword>
<reference evidence="3" key="1">
    <citation type="journal article" date="2019" name="Int. J. Syst. Evol. Microbiol.">
        <title>The Global Catalogue of Microorganisms (GCM) 10K type strain sequencing project: providing services to taxonomists for standard genome sequencing and annotation.</title>
        <authorList>
            <consortium name="The Broad Institute Genomics Platform"/>
            <consortium name="The Broad Institute Genome Sequencing Center for Infectious Disease"/>
            <person name="Wu L."/>
            <person name="Ma J."/>
        </authorList>
    </citation>
    <scope>NUCLEOTIDE SEQUENCE [LARGE SCALE GENOMIC DNA]</scope>
    <source>
        <strain evidence="3">CCUG 56607</strain>
    </source>
</reference>
<proteinExistence type="predicted"/>
<protein>
    <submittedName>
        <fullName evidence="2">Sporulation protein YqfD</fullName>
    </submittedName>
</protein>
<dbReference type="PIRSF" id="PIRSF029895">
    <property type="entry name" value="SpoIV"/>
    <property type="match status" value="1"/>
</dbReference>
<comment type="caution">
    <text evidence="2">The sequence shown here is derived from an EMBL/GenBank/DDBJ whole genome shotgun (WGS) entry which is preliminary data.</text>
</comment>
<feature type="transmembrane region" description="Helical" evidence="1">
    <location>
        <begin position="91"/>
        <end position="110"/>
    </location>
</feature>
<accession>A0ABW3L110</accession>
<evidence type="ECO:0000256" key="1">
    <source>
        <dbReference type="SAM" id="Phobius"/>
    </source>
</evidence>
<dbReference type="Proteomes" id="UP001596990">
    <property type="component" value="Unassembled WGS sequence"/>
</dbReference>
<evidence type="ECO:0000313" key="3">
    <source>
        <dbReference type="Proteomes" id="UP001596990"/>
    </source>
</evidence>
<dbReference type="RefSeq" id="WP_386057572.1">
    <property type="nucleotide sequence ID" value="NZ_JBHTKL010000001.1"/>
</dbReference>
<gene>
    <name evidence="2" type="primary">yqfD</name>
    <name evidence="2" type="ORF">ACFQ2J_06265</name>
</gene>
<sequence>MKQLQGRFLKGTVTMIVEGEYPEFFLNRCSINGIKIWNLKRISDTKVEATIFLTDLKQIKALRKGFSYKVRLKSGQGIPFLFGRFKSKKPLWFALFLTIGFLIFLSNVVWSVHINGLPEDLERKVEKSLSDHGVVPGAFSFKLDDPPTIQQKLLDDVPELLWIGVEKKGTAYVLHGVEKTLVDKEKDETPSNLIAGKKGLITRIYISQGRPMVTVNDYVKKGEILASAQLDENDETLVRAEGEVIAETWYKVEVTTPKVETIYTATGESENKYRMRVFNVELPVWGWGKIDYRLVNKDEETSQWKLFKKELPIFWEKATYYELNASKHERTKKETLDVAKEQARMELLKKLPKDSVIVDENLLHEGEENGKVKLILFFKVNEDIAVNKNVPQGV</sequence>
<name>A0ABW3L110_9BACI</name>
<organism evidence="2 3">
    <name type="scientific">Thalassobacillus hwangdonensis</name>
    <dbReference type="NCBI Taxonomy" id="546108"/>
    <lineage>
        <taxon>Bacteria</taxon>
        <taxon>Bacillati</taxon>
        <taxon>Bacillota</taxon>
        <taxon>Bacilli</taxon>
        <taxon>Bacillales</taxon>
        <taxon>Bacillaceae</taxon>
        <taxon>Thalassobacillus</taxon>
    </lineage>
</organism>
<dbReference type="NCBIfam" id="TIGR02876">
    <property type="entry name" value="spore_yqfD"/>
    <property type="match status" value="1"/>
</dbReference>
<dbReference type="EMBL" id="JBHTKL010000001">
    <property type="protein sequence ID" value="MFD1018798.1"/>
    <property type="molecule type" value="Genomic_DNA"/>
</dbReference>
<dbReference type="InterPro" id="IPR010690">
    <property type="entry name" value="YqfD"/>
</dbReference>
<keyword evidence="1" id="KW-1133">Transmembrane helix</keyword>
<keyword evidence="3" id="KW-1185">Reference proteome</keyword>
<dbReference type="Pfam" id="PF06898">
    <property type="entry name" value="YqfD"/>
    <property type="match status" value="1"/>
</dbReference>
<keyword evidence="1" id="KW-0472">Membrane</keyword>